<feature type="non-terminal residue" evidence="2">
    <location>
        <position position="102"/>
    </location>
</feature>
<evidence type="ECO:0000313" key="2">
    <source>
        <dbReference type="EMBL" id="GFC74176.1"/>
    </source>
</evidence>
<protein>
    <submittedName>
        <fullName evidence="2">Uncharacterized protein</fullName>
    </submittedName>
</protein>
<keyword evidence="1" id="KW-1133">Transmembrane helix</keyword>
<feature type="transmembrane region" description="Helical" evidence="1">
    <location>
        <begin position="75"/>
        <end position="98"/>
    </location>
</feature>
<gene>
    <name evidence="2" type="ORF">Tci_846146</name>
</gene>
<comment type="caution">
    <text evidence="2">The sequence shown here is derived from an EMBL/GenBank/DDBJ whole genome shotgun (WGS) entry which is preliminary data.</text>
</comment>
<keyword evidence="1" id="KW-0812">Transmembrane</keyword>
<dbReference type="AlphaFoldDB" id="A0A699QP10"/>
<feature type="transmembrane region" description="Helical" evidence="1">
    <location>
        <begin position="46"/>
        <end position="69"/>
    </location>
</feature>
<organism evidence="2">
    <name type="scientific">Tanacetum cinerariifolium</name>
    <name type="common">Dalmatian daisy</name>
    <name type="synonym">Chrysanthemum cinerariifolium</name>
    <dbReference type="NCBI Taxonomy" id="118510"/>
    <lineage>
        <taxon>Eukaryota</taxon>
        <taxon>Viridiplantae</taxon>
        <taxon>Streptophyta</taxon>
        <taxon>Embryophyta</taxon>
        <taxon>Tracheophyta</taxon>
        <taxon>Spermatophyta</taxon>
        <taxon>Magnoliopsida</taxon>
        <taxon>eudicotyledons</taxon>
        <taxon>Gunneridae</taxon>
        <taxon>Pentapetalae</taxon>
        <taxon>asterids</taxon>
        <taxon>campanulids</taxon>
        <taxon>Asterales</taxon>
        <taxon>Asteraceae</taxon>
        <taxon>Asteroideae</taxon>
        <taxon>Anthemideae</taxon>
        <taxon>Anthemidinae</taxon>
        <taxon>Tanacetum</taxon>
    </lineage>
</organism>
<evidence type="ECO:0000256" key="1">
    <source>
        <dbReference type="SAM" id="Phobius"/>
    </source>
</evidence>
<name>A0A699QP10_TANCI</name>
<proteinExistence type="predicted"/>
<dbReference type="EMBL" id="BKCJ011046091">
    <property type="protein sequence ID" value="GFC74176.1"/>
    <property type="molecule type" value="Genomic_DNA"/>
</dbReference>
<reference evidence="2" key="1">
    <citation type="journal article" date="2019" name="Sci. Rep.">
        <title>Draft genome of Tanacetum cinerariifolium, the natural source of mosquito coil.</title>
        <authorList>
            <person name="Yamashiro T."/>
            <person name="Shiraishi A."/>
            <person name="Satake H."/>
            <person name="Nakayama K."/>
        </authorList>
    </citation>
    <scope>NUCLEOTIDE SEQUENCE</scope>
</reference>
<keyword evidence="1" id="KW-0472">Membrane</keyword>
<accession>A0A699QP10</accession>
<sequence>MTYRVASPTLDSARSYVMQGASFTQGMISSIPIDGNINPEGFLPSILLMVIMVTVVIVVVILVVVIVVIVGVVIVVAIIGVVVVVTIIGVVVGVSAIIKLSF</sequence>